<sequence length="518" mass="60373">MPIPKPHKNEKEKEFISRCIKELKEIDKNRPIDQIVAICYSQYKKYKREENMENEIQNIIELCPKGHPGGRGRGSANFPGGKTMWERYFKWAIKHDSTKGLLNFHRYLVMIYKNKTGKNITAENIELEGDPDDYAEIIDIKDAPQWVKDIEDKLPPQAQNPYSEQDILTVDDWVIEELRRRFKAAGKEFKGKSIREMLKNTETIVTGDFIRLEGKARYKHKLLNIGKKNYHGQEWNVTKEYMEQLIKNTKKYLDLGLEIPLTISHPRTQKDFTTNKVGKLIDLEFDGTWLWGIFEVVDPEAVKKIEDGVWDRVSIGITEYPMDTLLGEKIDPPYVDHVAITSVAALPDQGTFIKLEQQITKLLENIKGLLGFKKEVEQEAPQDSKKQEEENNMDEKNTKQLEEIKKLRAELEKARKELSERRRKEFEARVEKYIKEKKLTPAVKEDVILLFDYLEKKTDVITLENDKELTVLDLFVKVLDNLPKIDYIEGQKIANPLQAKELSKEDKEKIARKLAGVE</sequence>
<dbReference type="EMBL" id="QMNG01000091">
    <property type="protein sequence ID" value="RLC36046.1"/>
    <property type="molecule type" value="Genomic_DNA"/>
</dbReference>
<accession>A0A420ZB65</accession>
<reference evidence="2 3" key="1">
    <citation type="submission" date="2018-06" db="EMBL/GenBank/DDBJ databases">
        <title>Extensive metabolic versatility and redundancy in microbially diverse, dynamic hydrothermal sediments.</title>
        <authorList>
            <person name="Dombrowski N."/>
            <person name="Teske A."/>
            <person name="Baker B.J."/>
        </authorList>
    </citation>
    <scope>NUCLEOTIDE SEQUENCE [LARGE SCALE GENOMIC DNA]</scope>
    <source>
        <strain evidence="2">B79_G16</strain>
    </source>
</reference>
<comment type="caution">
    <text evidence="2">The sequence shown here is derived from an EMBL/GenBank/DDBJ whole genome shotgun (WGS) entry which is preliminary data.</text>
</comment>
<evidence type="ECO:0000313" key="2">
    <source>
        <dbReference type="EMBL" id="RLC36046.1"/>
    </source>
</evidence>
<dbReference type="Proteomes" id="UP000281261">
    <property type="component" value="Unassembled WGS sequence"/>
</dbReference>
<feature type="region of interest" description="Disordered" evidence="1">
    <location>
        <begin position="377"/>
        <end position="399"/>
    </location>
</feature>
<protein>
    <submittedName>
        <fullName evidence="2">Uncharacterized protein</fullName>
    </submittedName>
</protein>
<evidence type="ECO:0000313" key="3">
    <source>
        <dbReference type="Proteomes" id="UP000281261"/>
    </source>
</evidence>
<gene>
    <name evidence="2" type="ORF">DRH29_05315</name>
</gene>
<dbReference type="AlphaFoldDB" id="A0A420ZB65"/>
<evidence type="ECO:0000256" key="1">
    <source>
        <dbReference type="SAM" id="MobiDB-lite"/>
    </source>
</evidence>
<name>A0A420ZB65_UNCK3</name>
<organism evidence="2 3">
    <name type="scientific">candidate division Kazan bacterium</name>
    <dbReference type="NCBI Taxonomy" id="2202143"/>
    <lineage>
        <taxon>Bacteria</taxon>
        <taxon>Bacteria division Kazan-3B-28</taxon>
    </lineage>
</organism>
<proteinExistence type="predicted"/>